<evidence type="ECO:0000256" key="2">
    <source>
        <dbReference type="ARBA" id="ARBA00022741"/>
    </source>
</evidence>
<dbReference type="Proteomes" id="UP000823750">
    <property type="component" value="Unassembled WGS sequence"/>
</dbReference>
<sequence length="511" mass="54207">MLTNIFCARCIGIKAIPVTVEVDMTAGVGIHLVGLADTAVKESLLRIISALQSMGYRIPGKKIVINLAPADIKKKGSIYDLPIAMGIIAASGQEYLPASGRYLMAGELGLDGSVRDVPGALPMVELASGLGMKGCILPENSALETIGYGDVPVYGVRNISDVIQIVSGNGGTDLSVSGRNIQESAGSTTTDTDFADITGQEGAKRGLEVAAAGGHNVIMIGAPGSGKSTLAKALAGILPPMDTMEAIQTSKIYSVAGKGNPSGGLITKRPFRSPHYSTSLPAMIGGGSDFIMPGEISLAHNGVLFLDEFPEASKRVIEALRCPMEDRKVTISRLRTKIEYPASFMFVAAANPCPCGYFGEGDRCSCSPARRAAYMSKLSGPLMDRMDIHLWLHPVDPHKLMKKEPSEPSSRIAERVSAAREIQKARFAGEGIFCNAEMDIRLTKIHCRLSPECSNFLGDMAGKMGFSARACSKILKIARSIADLAGEKEIGIPHLSEAAGFRFLDKKDAVF</sequence>
<dbReference type="SMART" id="SM00382">
    <property type="entry name" value="AAA"/>
    <property type="match status" value="1"/>
</dbReference>
<comment type="similarity">
    <text evidence="1">Belongs to the Mg-chelatase subunits D/I family. ComM subfamily.</text>
</comment>
<dbReference type="InterPro" id="IPR014721">
    <property type="entry name" value="Ribsml_uS5_D2-typ_fold_subgr"/>
</dbReference>
<dbReference type="GO" id="GO:0005524">
    <property type="term" value="F:ATP binding"/>
    <property type="evidence" value="ECO:0007669"/>
    <property type="project" value="UniProtKB-KW"/>
</dbReference>
<dbReference type="InterPro" id="IPR045006">
    <property type="entry name" value="CHLI-like"/>
</dbReference>
<keyword evidence="3" id="KW-0067">ATP-binding</keyword>
<evidence type="ECO:0000256" key="3">
    <source>
        <dbReference type="ARBA" id="ARBA00022840"/>
    </source>
</evidence>
<dbReference type="PANTHER" id="PTHR32039">
    <property type="entry name" value="MAGNESIUM-CHELATASE SUBUNIT CHLI"/>
    <property type="match status" value="1"/>
</dbReference>
<keyword evidence="2" id="KW-0547">Nucleotide-binding</keyword>
<evidence type="ECO:0000313" key="6">
    <source>
        <dbReference type="Proteomes" id="UP000823750"/>
    </source>
</evidence>
<protein>
    <submittedName>
        <fullName evidence="5">YifB family Mg chelatase-like AAA ATPase</fullName>
    </submittedName>
</protein>
<dbReference type="InterPro" id="IPR025158">
    <property type="entry name" value="Mg_chelat-rel_C"/>
</dbReference>
<evidence type="ECO:0000256" key="1">
    <source>
        <dbReference type="ARBA" id="ARBA00006354"/>
    </source>
</evidence>
<evidence type="ECO:0000259" key="4">
    <source>
        <dbReference type="SMART" id="SM00382"/>
    </source>
</evidence>
<reference evidence="5" key="2">
    <citation type="journal article" date="2021" name="PeerJ">
        <title>Extensive microbial diversity within the chicken gut microbiome revealed by metagenomics and culture.</title>
        <authorList>
            <person name="Gilroy R."/>
            <person name="Ravi A."/>
            <person name="Getino M."/>
            <person name="Pursley I."/>
            <person name="Horton D.L."/>
            <person name="Alikhan N.F."/>
            <person name="Baker D."/>
            <person name="Gharbi K."/>
            <person name="Hall N."/>
            <person name="Watson M."/>
            <person name="Adriaenssens E.M."/>
            <person name="Foster-Nyarko E."/>
            <person name="Jarju S."/>
            <person name="Secka A."/>
            <person name="Antonio M."/>
            <person name="Oren A."/>
            <person name="Chaudhuri R.R."/>
            <person name="La Ragione R."/>
            <person name="Hildebrand F."/>
            <person name="Pallen M.J."/>
        </authorList>
    </citation>
    <scope>NUCLEOTIDE SEQUENCE</scope>
    <source>
        <strain evidence="5">B2-16538</strain>
    </source>
</reference>
<dbReference type="AlphaFoldDB" id="A0A9D9J4D2"/>
<organism evidence="5 6">
    <name type="scientific">Candidatus Cryptobacteroides excrementavium</name>
    <dbReference type="NCBI Taxonomy" id="2840759"/>
    <lineage>
        <taxon>Bacteria</taxon>
        <taxon>Pseudomonadati</taxon>
        <taxon>Bacteroidota</taxon>
        <taxon>Bacteroidia</taxon>
        <taxon>Bacteroidales</taxon>
        <taxon>Candidatus Cryptobacteroides</taxon>
    </lineage>
</organism>
<proteinExistence type="inferred from homology"/>
<dbReference type="Gene3D" id="3.40.50.300">
    <property type="entry name" value="P-loop containing nucleotide triphosphate hydrolases"/>
    <property type="match status" value="1"/>
</dbReference>
<dbReference type="InterPro" id="IPR003593">
    <property type="entry name" value="AAA+_ATPase"/>
</dbReference>
<dbReference type="GO" id="GO:0003677">
    <property type="term" value="F:DNA binding"/>
    <property type="evidence" value="ECO:0007669"/>
    <property type="project" value="InterPro"/>
</dbReference>
<gene>
    <name evidence="5" type="ORF">IAB78_05325</name>
</gene>
<dbReference type="EMBL" id="JADILX010000082">
    <property type="protein sequence ID" value="MBO8485827.1"/>
    <property type="molecule type" value="Genomic_DNA"/>
</dbReference>
<dbReference type="SUPFAM" id="SSF52540">
    <property type="entry name" value="P-loop containing nucleoside triphosphate hydrolases"/>
    <property type="match status" value="1"/>
</dbReference>
<dbReference type="Pfam" id="PF13335">
    <property type="entry name" value="Mg_chelatase_C"/>
    <property type="match status" value="1"/>
</dbReference>
<reference evidence="5" key="1">
    <citation type="submission" date="2020-10" db="EMBL/GenBank/DDBJ databases">
        <authorList>
            <person name="Gilroy R."/>
        </authorList>
    </citation>
    <scope>NUCLEOTIDE SEQUENCE</scope>
    <source>
        <strain evidence="5">B2-16538</strain>
    </source>
</reference>
<feature type="domain" description="AAA+ ATPase" evidence="4">
    <location>
        <begin position="213"/>
        <end position="396"/>
    </location>
</feature>
<dbReference type="InterPro" id="IPR027417">
    <property type="entry name" value="P-loop_NTPase"/>
</dbReference>
<dbReference type="InterPro" id="IPR020568">
    <property type="entry name" value="Ribosomal_Su5_D2-typ_SF"/>
</dbReference>
<dbReference type="InterPro" id="IPR001208">
    <property type="entry name" value="MCM_dom"/>
</dbReference>
<comment type="caution">
    <text evidence="5">The sequence shown here is derived from an EMBL/GenBank/DDBJ whole genome shotgun (WGS) entry which is preliminary data.</text>
</comment>
<dbReference type="InterPro" id="IPR000523">
    <property type="entry name" value="Mg_chelatse_chII-like_cat_dom"/>
</dbReference>
<accession>A0A9D9J4D2</accession>
<dbReference type="InterPro" id="IPR004482">
    <property type="entry name" value="Mg_chelat-rel"/>
</dbReference>
<dbReference type="Gene3D" id="3.30.230.10">
    <property type="match status" value="1"/>
</dbReference>
<dbReference type="Pfam" id="PF13541">
    <property type="entry name" value="ChlI"/>
    <property type="match status" value="1"/>
</dbReference>
<dbReference type="PRINTS" id="PR01657">
    <property type="entry name" value="MCMFAMILY"/>
</dbReference>
<name>A0A9D9J4D2_9BACT</name>
<dbReference type="NCBIfam" id="TIGR00368">
    <property type="entry name" value="YifB family Mg chelatase-like AAA ATPase"/>
    <property type="match status" value="1"/>
</dbReference>
<dbReference type="Pfam" id="PF01078">
    <property type="entry name" value="Mg_chelatase"/>
    <property type="match status" value="1"/>
</dbReference>
<dbReference type="PANTHER" id="PTHR32039:SF7">
    <property type="entry name" value="COMPETENCE PROTEIN COMM"/>
    <property type="match status" value="1"/>
</dbReference>
<dbReference type="SUPFAM" id="SSF54211">
    <property type="entry name" value="Ribosomal protein S5 domain 2-like"/>
    <property type="match status" value="1"/>
</dbReference>
<evidence type="ECO:0000313" key="5">
    <source>
        <dbReference type="EMBL" id="MBO8485827.1"/>
    </source>
</evidence>